<sequence>MVVLVAAPGFASPWKKKSASVTFAAGLHAKPFTLTPAEDSRKHDDEKHQIKCNKTNKSSRRCITSVKIRDANILEHVRIRSKVERNEEEE</sequence>
<gene>
    <name evidence="1" type="ORF">B296_00002226</name>
</gene>
<dbReference type="EMBL" id="AMZH03003697">
    <property type="protein sequence ID" value="RRT71473.1"/>
    <property type="molecule type" value="Genomic_DNA"/>
</dbReference>
<comment type="caution">
    <text evidence="1">The sequence shown here is derived from an EMBL/GenBank/DDBJ whole genome shotgun (WGS) entry which is preliminary data.</text>
</comment>
<dbReference type="AlphaFoldDB" id="A0A444EJV3"/>
<reference evidence="1 2" key="1">
    <citation type="journal article" date="2014" name="Agronomy (Basel)">
        <title>A Draft Genome Sequence for Ensete ventricosum, the Drought-Tolerant Tree Against Hunger.</title>
        <authorList>
            <person name="Harrison J."/>
            <person name="Moore K.A."/>
            <person name="Paszkiewicz K."/>
            <person name="Jones T."/>
            <person name="Grant M."/>
            <person name="Ambacheew D."/>
            <person name="Muzemil S."/>
            <person name="Studholme D.J."/>
        </authorList>
    </citation>
    <scope>NUCLEOTIDE SEQUENCE [LARGE SCALE GENOMIC DNA]</scope>
</reference>
<protein>
    <submittedName>
        <fullName evidence="1">Uncharacterized protein</fullName>
    </submittedName>
</protein>
<organism evidence="1 2">
    <name type="scientific">Ensete ventricosum</name>
    <name type="common">Abyssinian banana</name>
    <name type="synonym">Musa ensete</name>
    <dbReference type="NCBI Taxonomy" id="4639"/>
    <lineage>
        <taxon>Eukaryota</taxon>
        <taxon>Viridiplantae</taxon>
        <taxon>Streptophyta</taxon>
        <taxon>Embryophyta</taxon>
        <taxon>Tracheophyta</taxon>
        <taxon>Spermatophyta</taxon>
        <taxon>Magnoliopsida</taxon>
        <taxon>Liliopsida</taxon>
        <taxon>Zingiberales</taxon>
        <taxon>Musaceae</taxon>
        <taxon>Ensete</taxon>
    </lineage>
</organism>
<name>A0A444EJV3_ENSVE</name>
<dbReference type="Proteomes" id="UP000287651">
    <property type="component" value="Unassembled WGS sequence"/>
</dbReference>
<evidence type="ECO:0000313" key="1">
    <source>
        <dbReference type="EMBL" id="RRT71473.1"/>
    </source>
</evidence>
<evidence type="ECO:0000313" key="2">
    <source>
        <dbReference type="Proteomes" id="UP000287651"/>
    </source>
</evidence>
<proteinExistence type="predicted"/>
<accession>A0A444EJV3</accession>